<reference evidence="3 4" key="1">
    <citation type="journal article" date="2018" name="Evol. Lett.">
        <title>Horizontal gene cluster transfer increased hallucinogenic mushroom diversity.</title>
        <authorList>
            <person name="Reynolds H.T."/>
            <person name="Vijayakumar V."/>
            <person name="Gluck-Thaler E."/>
            <person name="Korotkin H.B."/>
            <person name="Matheny P.B."/>
            <person name="Slot J.C."/>
        </authorList>
    </citation>
    <scope>NUCLEOTIDE SEQUENCE [LARGE SCALE GENOMIC DNA]</scope>
    <source>
        <strain evidence="3 4">SRW20</strain>
    </source>
</reference>
<name>A0A409X5Y3_9AGAR</name>
<keyword evidence="1" id="KW-0175">Coiled coil</keyword>
<dbReference type="Proteomes" id="UP000284706">
    <property type="component" value="Unassembled WGS sequence"/>
</dbReference>
<dbReference type="AlphaFoldDB" id="A0A409X5Y3"/>
<feature type="region of interest" description="Disordered" evidence="2">
    <location>
        <begin position="208"/>
        <end position="271"/>
    </location>
</feature>
<evidence type="ECO:0000256" key="1">
    <source>
        <dbReference type="SAM" id="Coils"/>
    </source>
</evidence>
<dbReference type="InParanoid" id="A0A409X5Y3"/>
<keyword evidence="4" id="KW-1185">Reference proteome</keyword>
<evidence type="ECO:0000256" key="2">
    <source>
        <dbReference type="SAM" id="MobiDB-lite"/>
    </source>
</evidence>
<organism evidence="3 4">
    <name type="scientific">Gymnopilus dilepis</name>
    <dbReference type="NCBI Taxonomy" id="231916"/>
    <lineage>
        <taxon>Eukaryota</taxon>
        <taxon>Fungi</taxon>
        <taxon>Dikarya</taxon>
        <taxon>Basidiomycota</taxon>
        <taxon>Agaricomycotina</taxon>
        <taxon>Agaricomycetes</taxon>
        <taxon>Agaricomycetidae</taxon>
        <taxon>Agaricales</taxon>
        <taxon>Agaricineae</taxon>
        <taxon>Hymenogastraceae</taxon>
        <taxon>Gymnopilus</taxon>
    </lineage>
</organism>
<sequence>MTRSATARLDLFTVEPPKIVSLEEDQRLSPDEMLTELRSVRQRLMGAYQALGRALSQLSASNAHCTNIRRELDHVQHQLHNVLKKRERGSSKKIKSRFLTSRNLRAEFDREDAERQERERVAEERNRQKEAANAESARRVAHDAANRYFFGRISSYKKDDLRALALALGVSDEGHNKDIRARIEEKFNSEPDLANNERFAGLFRRRTRRRTDQVNASDSDSDSESEGRRYDQRYATPQPLSPSYPSSSTSFPATFTNQPAPPHPDYRLYYPHQNQPLYYPYYPSTSESGYGELQQQYQYRFYSPYNPP</sequence>
<dbReference type="EMBL" id="NHYE01004127">
    <property type="protein sequence ID" value="PPQ86166.1"/>
    <property type="molecule type" value="Genomic_DNA"/>
</dbReference>
<protein>
    <submittedName>
        <fullName evidence="3">Uncharacterized protein</fullName>
    </submittedName>
</protein>
<dbReference type="OrthoDB" id="3265672at2759"/>
<gene>
    <name evidence="3" type="ORF">CVT26_002878</name>
</gene>
<evidence type="ECO:0000313" key="3">
    <source>
        <dbReference type="EMBL" id="PPQ86166.1"/>
    </source>
</evidence>
<accession>A0A409X5Y3</accession>
<feature type="compositionally biased region" description="Low complexity" evidence="2">
    <location>
        <begin position="237"/>
        <end position="252"/>
    </location>
</feature>
<evidence type="ECO:0000313" key="4">
    <source>
        <dbReference type="Proteomes" id="UP000284706"/>
    </source>
</evidence>
<comment type="caution">
    <text evidence="3">The sequence shown here is derived from an EMBL/GenBank/DDBJ whole genome shotgun (WGS) entry which is preliminary data.</text>
</comment>
<dbReference type="STRING" id="231916.A0A409X5Y3"/>
<proteinExistence type="predicted"/>
<feature type="coiled-coil region" evidence="1">
    <location>
        <begin position="106"/>
        <end position="135"/>
    </location>
</feature>